<dbReference type="PANTHER" id="PTHR48111:SF67">
    <property type="entry name" value="TRANSCRIPTIONAL REGULATORY PROTEIN TCTD"/>
    <property type="match status" value="1"/>
</dbReference>
<dbReference type="Gene3D" id="1.10.10.10">
    <property type="entry name" value="Winged helix-like DNA-binding domain superfamily/Winged helix DNA-binding domain"/>
    <property type="match status" value="1"/>
</dbReference>
<dbReference type="PROSITE" id="PS51755">
    <property type="entry name" value="OMPR_PHOB"/>
    <property type="match status" value="1"/>
</dbReference>
<protein>
    <submittedName>
        <fullName evidence="10">Winged helix family two component transcriptional regulator</fullName>
    </submittedName>
</protein>
<feature type="domain" description="OmpR/PhoB-type" evidence="9">
    <location>
        <begin position="124"/>
        <end position="220"/>
    </location>
</feature>
<dbReference type="InterPro" id="IPR011006">
    <property type="entry name" value="CheY-like_superfamily"/>
</dbReference>
<evidence type="ECO:0000313" key="11">
    <source>
        <dbReference type="Proteomes" id="UP000295525"/>
    </source>
</evidence>
<dbReference type="GO" id="GO:0000976">
    <property type="term" value="F:transcription cis-regulatory region binding"/>
    <property type="evidence" value="ECO:0007669"/>
    <property type="project" value="TreeGrafter"/>
</dbReference>
<evidence type="ECO:0000259" key="8">
    <source>
        <dbReference type="PROSITE" id="PS50110"/>
    </source>
</evidence>
<organism evidence="10 11">
    <name type="scientific">Paralcaligenes ureilyticus</name>
    <dbReference type="NCBI Taxonomy" id="627131"/>
    <lineage>
        <taxon>Bacteria</taxon>
        <taxon>Pseudomonadati</taxon>
        <taxon>Pseudomonadota</taxon>
        <taxon>Betaproteobacteria</taxon>
        <taxon>Burkholderiales</taxon>
        <taxon>Alcaligenaceae</taxon>
        <taxon>Paralcaligenes</taxon>
    </lineage>
</organism>
<proteinExistence type="predicted"/>
<name>A0A4R3M1J0_9BURK</name>
<dbReference type="GO" id="GO:0032993">
    <property type="term" value="C:protein-DNA complex"/>
    <property type="evidence" value="ECO:0007669"/>
    <property type="project" value="TreeGrafter"/>
</dbReference>
<dbReference type="GO" id="GO:0005829">
    <property type="term" value="C:cytosol"/>
    <property type="evidence" value="ECO:0007669"/>
    <property type="project" value="TreeGrafter"/>
</dbReference>
<dbReference type="InterPro" id="IPR039420">
    <property type="entry name" value="WalR-like"/>
</dbReference>
<dbReference type="PANTHER" id="PTHR48111">
    <property type="entry name" value="REGULATOR OF RPOS"/>
    <property type="match status" value="1"/>
</dbReference>
<evidence type="ECO:0000256" key="7">
    <source>
        <dbReference type="PROSITE-ProRule" id="PRU01091"/>
    </source>
</evidence>
<evidence type="ECO:0000256" key="5">
    <source>
        <dbReference type="ARBA" id="ARBA00023163"/>
    </source>
</evidence>
<dbReference type="CDD" id="cd00383">
    <property type="entry name" value="trans_reg_C"/>
    <property type="match status" value="1"/>
</dbReference>
<dbReference type="Pfam" id="PF00486">
    <property type="entry name" value="Trans_reg_C"/>
    <property type="match status" value="1"/>
</dbReference>
<dbReference type="InterPro" id="IPR001789">
    <property type="entry name" value="Sig_transdc_resp-reg_receiver"/>
</dbReference>
<evidence type="ECO:0000259" key="9">
    <source>
        <dbReference type="PROSITE" id="PS51755"/>
    </source>
</evidence>
<dbReference type="FunFam" id="3.40.50.2300:FF:000002">
    <property type="entry name" value="DNA-binding response regulator PhoP"/>
    <property type="match status" value="1"/>
</dbReference>
<dbReference type="EMBL" id="SMAJ01000007">
    <property type="protein sequence ID" value="TCT06991.1"/>
    <property type="molecule type" value="Genomic_DNA"/>
</dbReference>
<evidence type="ECO:0000313" key="10">
    <source>
        <dbReference type="EMBL" id="TCT06991.1"/>
    </source>
</evidence>
<accession>A0A4R3M1J0</accession>
<dbReference type="SMART" id="SM00862">
    <property type="entry name" value="Trans_reg_C"/>
    <property type="match status" value="1"/>
</dbReference>
<feature type="domain" description="Response regulatory" evidence="8">
    <location>
        <begin position="2"/>
        <end position="116"/>
    </location>
</feature>
<keyword evidence="11" id="KW-1185">Reference proteome</keyword>
<feature type="modified residue" description="4-aspartylphosphate" evidence="6">
    <location>
        <position position="51"/>
    </location>
</feature>
<dbReference type="GO" id="GO:0000156">
    <property type="term" value="F:phosphorelay response regulator activity"/>
    <property type="evidence" value="ECO:0007669"/>
    <property type="project" value="TreeGrafter"/>
</dbReference>
<dbReference type="InterPro" id="IPR001867">
    <property type="entry name" value="OmpR/PhoB-type_DNA-bd"/>
</dbReference>
<gene>
    <name evidence="10" type="ORF">EDC26_10746</name>
</gene>
<dbReference type="GO" id="GO:0006355">
    <property type="term" value="P:regulation of DNA-templated transcription"/>
    <property type="evidence" value="ECO:0007669"/>
    <property type="project" value="InterPro"/>
</dbReference>
<dbReference type="InterPro" id="IPR036388">
    <property type="entry name" value="WH-like_DNA-bd_sf"/>
</dbReference>
<dbReference type="Gene3D" id="6.10.250.690">
    <property type="match status" value="1"/>
</dbReference>
<evidence type="ECO:0000256" key="2">
    <source>
        <dbReference type="ARBA" id="ARBA00023012"/>
    </source>
</evidence>
<dbReference type="Pfam" id="PF00072">
    <property type="entry name" value="Response_reg"/>
    <property type="match status" value="1"/>
</dbReference>
<dbReference type="AlphaFoldDB" id="A0A4R3M1J0"/>
<dbReference type="Proteomes" id="UP000295525">
    <property type="component" value="Unassembled WGS sequence"/>
</dbReference>
<evidence type="ECO:0000256" key="1">
    <source>
        <dbReference type="ARBA" id="ARBA00022553"/>
    </source>
</evidence>
<dbReference type="SMART" id="SM00448">
    <property type="entry name" value="REC"/>
    <property type="match status" value="1"/>
</dbReference>
<comment type="caution">
    <text evidence="10">The sequence shown here is derived from an EMBL/GenBank/DDBJ whole genome shotgun (WGS) entry which is preliminary data.</text>
</comment>
<keyword evidence="5" id="KW-0804">Transcription</keyword>
<keyword evidence="4 7" id="KW-0238">DNA-binding</keyword>
<dbReference type="OrthoDB" id="9802426at2"/>
<reference evidence="10 11" key="1">
    <citation type="submission" date="2019-03" db="EMBL/GenBank/DDBJ databases">
        <title>Genomic Encyclopedia of Type Strains, Phase IV (KMG-IV): sequencing the most valuable type-strain genomes for metagenomic binning, comparative biology and taxonomic classification.</title>
        <authorList>
            <person name="Goeker M."/>
        </authorList>
    </citation>
    <scope>NUCLEOTIDE SEQUENCE [LARGE SCALE GENOMIC DNA]</scope>
    <source>
        <strain evidence="10 11">DSM 24591</strain>
    </source>
</reference>
<keyword evidence="2" id="KW-0902">Two-component regulatory system</keyword>
<dbReference type="Gene3D" id="3.40.50.2300">
    <property type="match status" value="1"/>
</dbReference>
<feature type="DNA-binding region" description="OmpR/PhoB-type" evidence="7">
    <location>
        <begin position="124"/>
        <end position="220"/>
    </location>
</feature>
<keyword evidence="3" id="KW-0805">Transcription regulation</keyword>
<evidence type="ECO:0000256" key="4">
    <source>
        <dbReference type="ARBA" id="ARBA00023125"/>
    </source>
</evidence>
<dbReference type="PROSITE" id="PS50110">
    <property type="entry name" value="RESPONSE_REGULATORY"/>
    <property type="match status" value="1"/>
</dbReference>
<evidence type="ECO:0000256" key="6">
    <source>
        <dbReference type="PROSITE-ProRule" id="PRU00169"/>
    </source>
</evidence>
<sequence>MRLLLVEDNQELALWLSTVLQKDAFHVDCVHDAEMANALLGDERYDAVLLDLKLPGASGQSVLRRLRRQQNQTPVMVLTASDSLDLKVECLETGADDYLVKPFEIRELVARIKALIRRHSGSATAQISCANLNYDTNTRQFQIDEGTLALPPREHSLLEALLMNQGKTMSKASLMQSVFGLNSDTGEDALEIYIHRVRRKLEASQATIVTLRGLGYLLTPRRSA</sequence>
<evidence type="ECO:0000256" key="3">
    <source>
        <dbReference type="ARBA" id="ARBA00023015"/>
    </source>
</evidence>
<keyword evidence="1 6" id="KW-0597">Phosphoprotein</keyword>
<dbReference type="RefSeq" id="WP_132582428.1">
    <property type="nucleotide sequence ID" value="NZ_SMAJ01000007.1"/>
</dbReference>
<dbReference type="SUPFAM" id="SSF52172">
    <property type="entry name" value="CheY-like"/>
    <property type="match status" value="1"/>
</dbReference>